<comment type="catalytic activity">
    <reaction evidence="24">
        <text>a 1,2-diacyl-sn-glycerol + ATP = a 1,2-diacyl-sn-glycero-3-phosphate + ADP + H(+)</text>
        <dbReference type="Rhea" id="RHEA:10272"/>
        <dbReference type="ChEBI" id="CHEBI:15378"/>
        <dbReference type="ChEBI" id="CHEBI:17815"/>
        <dbReference type="ChEBI" id="CHEBI:30616"/>
        <dbReference type="ChEBI" id="CHEBI:58608"/>
        <dbReference type="ChEBI" id="CHEBI:456216"/>
        <dbReference type="EC" id="2.7.1.107"/>
    </reaction>
</comment>
<dbReference type="GO" id="GO:0005524">
    <property type="term" value="F:ATP binding"/>
    <property type="evidence" value="ECO:0007669"/>
    <property type="project" value="UniProtKB-KW"/>
</dbReference>
<dbReference type="PANTHER" id="PTHR34299">
    <property type="entry name" value="DIACYLGLYCEROL KINASE"/>
    <property type="match status" value="1"/>
</dbReference>
<keyword evidence="19 24" id="KW-1208">Phospholipid metabolism</keyword>
<evidence type="ECO:0000256" key="20">
    <source>
        <dbReference type="PIRSR" id="PIRSR600829-1"/>
    </source>
</evidence>
<keyword evidence="13 22" id="KW-0067">ATP-binding</keyword>
<evidence type="ECO:0000256" key="18">
    <source>
        <dbReference type="ARBA" id="ARBA00023209"/>
    </source>
</evidence>
<evidence type="ECO:0000256" key="2">
    <source>
        <dbReference type="ARBA" id="ARBA00005967"/>
    </source>
</evidence>
<keyword evidence="9 24" id="KW-0812">Transmembrane</keyword>
<protein>
    <recommendedName>
        <fullName evidence="4 24">Diacylglycerol kinase</fullName>
        <ecNumber evidence="3 24">2.7.1.107</ecNumber>
    </recommendedName>
</protein>
<evidence type="ECO:0000256" key="1">
    <source>
        <dbReference type="ARBA" id="ARBA00004429"/>
    </source>
</evidence>
<evidence type="ECO:0000256" key="4">
    <source>
        <dbReference type="ARBA" id="ARBA00017575"/>
    </source>
</evidence>
<dbReference type="EC" id="2.7.1.107" evidence="3 24"/>
<evidence type="ECO:0000313" key="25">
    <source>
        <dbReference type="EMBL" id="PZP55861.1"/>
    </source>
</evidence>
<sequence>MIHPFKAFKNSCNGLKLAFTEDRSWRNTFWQFCAGSVIATIIYFVSNETIFMWLLMVASLFPMVIVETVNSSIEAVTDKASPERSALAMKAKDIGSAAVLVSRLLAILCWIVALSAL</sequence>
<keyword evidence="7" id="KW-0997">Cell inner membrane</keyword>
<evidence type="ECO:0000256" key="21">
    <source>
        <dbReference type="PIRSR" id="PIRSR600829-2"/>
    </source>
</evidence>
<evidence type="ECO:0000256" key="17">
    <source>
        <dbReference type="ARBA" id="ARBA00023136"/>
    </source>
</evidence>
<evidence type="ECO:0000256" key="11">
    <source>
        <dbReference type="ARBA" id="ARBA00022741"/>
    </source>
</evidence>
<comment type="function">
    <text evidence="24">Catalyzes the ATP-dependent phosphorylation of sn-l,2-diacylglycerol (DAG) to phosphatidic acid. Involved in the recycling of diacylglycerol produced as a by-product during membrane-derived oligosaccharide (MDO) biosynthesis.</text>
</comment>
<keyword evidence="15 24" id="KW-1133">Transmembrane helix</keyword>
<keyword evidence="11 22" id="KW-0547">Nucleotide-binding</keyword>
<evidence type="ECO:0000256" key="8">
    <source>
        <dbReference type="ARBA" id="ARBA00022679"/>
    </source>
</evidence>
<dbReference type="InterPro" id="IPR000829">
    <property type="entry name" value="DAGK"/>
</dbReference>
<keyword evidence="16 24" id="KW-0443">Lipid metabolism</keyword>
<comment type="caution">
    <text evidence="25">The sequence shown here is derived from an EMBL/GenBank/DDBJ whole genome shotgun (WGS) entry which is preliminary data.</text>
</comment>
<dbReference type="Pfam" id="PF01219">
    <property type="entry name" value="DAGK_prokar"/>
    <property type="match status" value="1"/>
</dbReference>
<evidence type="ECO:0000256" key="19">
    <source>
        <dbReference type="ARBA" id="ARBA00023264"/>
    </source>
</evidence>
<evidence type="ECO:0000256" key="6">
    <source>
        <dbReference type="ARBA" id="ARBA00022516"/>
    </source>
</evidence>
<keyword evidence="17 24" id="KW-0472">Membrane</keyword>
<evidence type="ECO:0000256" key="23">
    <source>
        <dbReference type="PIRSR" id="PIRSR600829-4"/>
    </source>
</evidence>
<feature type="transmembrane region" description="Helical" evidence="24">
    <location>
        <begin position="51"/>
        <end position="73"/>
    </location>
</feature>
<evidence type="ECO:0000256" key="14">
    <source>
        <dbReference type="ARBA" id="ARBA00022842"/>
    </source>
</evidence>
<dbReference type="GO" id="GO:0046872">
    <property type="term" value="F:metal ion binding"/>
    <property type="evidence" value="ECO:0007669"/>
    <property type="project" value="UniProtKB-KW"/>
</dbReference>
<feature type="binding site" evidence="22">
    <location>
        <position position="74"/>
    </location>
    <ligand>
        <name>ATP</name>
        <dbReference type="ChEBI" id="CHEBI:30616"/>
    </ligand>
</feature>
<evidence type="ECO:0000256" key="3">
    <source>
        <dbReference type="ARBA" id="ARBA00012133"/>
    </source>
</evidence>
<dbReference type="GO" id="GO:0005886">
    <property type="term" value="C:plasma membrane"/>
    <property type="evidence" value="ECO:0007669"/>
    <property type="project" value="UniProtKB-SubCell"/>
</dbReference>
<name>A0A2W5FIZ1_9BACT</name>
<dbReference type="InterPro" id="IPR033718">
    <property type="entry name" value="DAGK_prok"/>
</dbReference>
<keyword evidence="14 23" id="KW-0460">Magnesium</keyword>
<evidence type="ECO:0000256" key="12">
    <source>
        <dbReference type="ARBA" id="ARBA00022777"/>
    </source>
</evidence>
<feature type="binding site" evidence="23">
    <location>
        <position position="74"/>
    </location>
    <ligand>
        <name>a divalent metal cation</name>
        <dbReference type="ChEBI" id="CHEBI:60240"/>
    </ligand>
</feature>
<evidence type="ECO:0000256" key="10">
    <source>
        <dbReference type="ARBA" id="ARBA00022723"/>
    </source>
</evidence>
<keyword evidence="12 24" id="KW-0418">Kinase</keyword>
<reference evidence="25 26" key="1">
    <citation type="submission" date="2017-08" db="EMBL/GenBank/DDBJ databases">
        <title>Infants hospitalized years apart are colonized by the same room-sourced microbial strains.</title>
        <authorList>
            <person name="Brooks B."/>
            <person name="Olm M.R."/>
            <person name="Firek B.A."/>
            <person name="Baker R."/>
            <person name="Thomas B.C."/>
            <person name="Morowitz M.J."/>
            <person name="Banfield J.F."/>
        </authorList>
    </citation>
    <scope>NUCLEOTIDE SEQUENCE [LARGE SCALE GENOMIC DNA]</scope>
    <source>
        <strain evidence="25">S2_006_000_R2_64</strain>
    </source>
</reference>
<evidence type="ECO:0000313" key="26">
    <source>
        <dbReference type="Proteomes" id="UP000249739"/>
    </source>
</evidence>
<dbReference type="InterPro" id="IPR036945">
    <property type="entry name" value="DAGK_sf"/>
</dbReference>
<evidence type="ECO:0000256" key="13">
    <source>
        <dbReference type="ARBA" id="ARBA00022840"/>
    </source>
</evidence>
<keyword evidence="5" id="KW-1003">Cell membrane</keyword>
<dbReference type="CDD" id="cd14264">
    <property type="entry name" value="DAGK_IM"/>
    <property type="match status" value="1"/>
</dbReference>
<gene>
    <name evidence="25" type="ORF">DI586_05520</name>
</gene>
<evidence type="ECO:0000256" key="22">
    <source>
        <dbReference type="PIRSR" id="PIRSR600829-3"/>
    </source>
</evidence>
<evidence type="ECO:0000256" key="7">
    <source>
        <dbReference type="ARBA" id="ARBA00022519"/>
    </source>
</evidence>
<organism evidence="25 26">
    <name type="scientific">Micavibrio aeruginosavorus</name>
    <dbReference type="NCBI Taxonomy" id="349221"/>
    <lineage>
        <taxon>Bacteria</taxon>
        <taxon>Pseudomonadati</taxon>
        <taxon>Bdellovibrionota</taxon>
        <taxon>Bdellovibrionia</taxon>
        <taxon>Bdellovibrionales</taxon>
        <taxon>Pseudobdellovibrionaceae</taxon>
        <taxon>Micavibrio</taxon>
    </lineage>
</organism>
<feature type="active site" description="Proton acceptor" evidence="20">
    <location>
        <position position="67"/>
    </location>
</feature>
<keyword evidence="18" id="KW-0594">Phospholipid biosynthesis</keyword>
<comment type="similarity">
    <text evidence="2 24">Belongs to the bacterial diacylglycerol kinase family.</text>
</comment>
<feature type="binding site" evidence="21">
    <location>
        <position position="67"/>
    </location>
    <ligand>
        <name>substrate</name>
    </ligand>
</feature>
<evidence type="ECO:0000256" key="9">
    <source>
        <dbReference type="ARBA" id="ARBA00022692"/>
    </source>
</evidence>
<dbReference type="Gene3D" id="1.10.287.3610">
    <property type="match status" value="1"/>
</dbReference>
<dbReference type="GO" id="GO:0006654">
    <property type="term" value="P:phosphatidic acid biosynthetic process"/>
    <property type="evidence" value="ECO:0007669"/>
    <property type="project" value="InterPro"/>
</dbReference>
<keyword evidence="10 23" id="KW-0479">Metal-binding</keyword>
<comment type="cofactor">
    <cofactor evidence="23">
        <name>Mg(2+)</name>
        <dbReference type="ChEBI" id="CHEBI:18420"/>
    </cofactor>
    <text evidence="23">Mn(2+), Zn(2+), Cd(2+) and Co(2+) support activity to lesser extents.</text>
</comment>
<dbReference type="AlphaFoldDB" id="A0A2W5FIZ1"/>
<keyword evidence="8 24" id="KW-0808">Transferase</keyword>
<dbReference type="EMBL" id="QFOT01000047">
    <property type="protein sequence ID" value="PZP55861.1"/>
    <property type="molecule type" value="Genomic_DNA"/>
</dbReference>
<proteinExistence type="inferred from homology"/>
<feature type="transmembrane region" description="Helical" evidence="24">
    <location>
        <begin position="94"/>
        <end position="116"/>
    </location>
</feature>
<feature type="binding site" evidence="21">
    <location>
        <position position="96"/>
    </location>
    <ligand>
        <name>substrate</name>
    </ligand>
</feature>
<dbReference type="GO" id="GO:0004143">
    <property type="term" value="F:ATP-dependent diacylglycerol kinase activity"/>
    <property type="evidence" value="ECO:0007669"/>
    <property type="project" value="UniProtKB-EC"/>
</dbReference>
<keyword evidence="6" id="KW-0444">Lipid biosynthesis</keyword>
<evidence type="ECO:0000256" key="15">
    <source>
        <dbReference type="ARBA" id="ARBA00022989"/>
    </source>
</evidence>
<evidence type="ECO:0000256" key="5">
    <source>
        <dbReference type="ARBA" id="ARBA00022475"/>
    </source>
</evidence>
<dbReference type="Proteomes" id="UP000249739">
    <property type="component" value="Unassembled WGS sequence"/>
</dbReference>
<dbReference type="PANTHER" id="PTHR34299:SF1">
    <property type="entry name" value="DIACYLGLYCEROL KINASE"/>
    <property type="match status" value="1"/>
</dbReference>
<comment type="subcellular location">
    <subcellularLocation>
        <location evidence="1">Cell inner membrane</location>
        <topology evidence="1">Multi-pass membrane protein</topology>
    </subcellularLocation>
</comment>
<feature type="binding site" evidence="22">
    <location>
        <begin position="92"/>
        <end position="93"/>
    </location>
    <ligand>
        <name>ATP</name>
        <dbReference type="ChEBI" id="CHEBI:30616"/>
    </ligand>
</feature>
<evidence type="ECO:0000256" key="24">
    <source>
        <dbReference type="RuleBase" id="RU363065"/>
    </source>
</evidence>
<accession>A0A2W5FIZ1</accession>
<evidence type="ECO:0000256" key="16">
    <source>
        <dbReference type="ARBA" id="ARBA00023098"/>
    </source>
</evidence>
<feature type="transmembrane region" description="Helical" evidence="24">
    <location>
        <begin position="28"/>
        <end position="45"/>
    </location>
</feature>